<evidence type="ECO:0000313" key="3">
    <source>
        <dbReference type="Proteomes" id="UP000285376"/>
    </source>
</evidence>
<organism evidence="2 3">
    <name type="scientific">Dermacoccus abyssi</name>
    <dbReference type="NCBI Taxonomy" id="322596"/>
    <lineage>
        <taxon>Bacteria</taxon>
        <taxon>Bacillati</taxon>
        <taxon>Actinomycetota</taxon>
        <taxon>Actinomycetes</taxon>
        <taxon>Micrococcales</taxon>
        <taxon>Dermacoccaceae</taxon>
        <taxon>Dermacoccus</taxon>
    </lineage>
</organism>
<protein>
    <submittedName>
        <fullName evidence="2">Aldo/keto reductase</fullName>
    </submittedName>
</protein>
<evidence type="ECO:0000259" key="1">
    <source>
        <dbReference type="Pfam" id="PF00248"/>
    </source>
</evidence>
<accession>A0A417ZA05</accession>
<feature type="domain" description="NADP-dependent oxidoreductase" evidence="1">
    <location>
        <begin position="31"/>
        <end position="327"/>
    </location>
</feature>
<name>A0A417ZA05_9MICO</name>
<dbReference type="AlphaFoldDB" id="A0A417ZA05"/>
<dbReference type="InterPro" id="IPR023210">
    <property type="entry name" value="NADP_OxRdtase_dom"/>
</dbReference>
<evidence type="ECO:0000313" key="2">
    <source>
        <dbReference type="EMBL" id="RHW47486.1"/>
    </source>
</evidence>
<reference evidence="2 3" key="1">
    <citation type="submission" date="2018-08" db="EMBL/GenBank/DDBJ databases">
        <title>Whole genome sequence analysis of Dermacoccus abyssi bacteria isolated from Deep Mariana trench Micromonospora spp reveals genes involved in the environmental adaptation and production of secondary metabolites.</title>
        <authorList>
            <person name="Abdel-Mageed W.M."/>
            <person name="Lehri B."/>
            <person name="Nouioui I."/>
            <person name="Goodfellow I."/>
            <person name="Jaspars M."/>
            <person name="Karlyshev A."/>
        </authorList>
    </citation>
    <scope>NUCLEOTIDE SEQUENCE [LARGE SCALE GENOMIC DNA]</scope>
    <source>
        <strain evidence="2 3">MT1.1</strain>
    </source>
</reference>
<dbReference type="RefSeq" id="WP_118912379.1">
    <property type="nucleotide sequence ID" value="NZ_CBCRVH010000002.1"/>
</dbReference>
<dbReference type="EMBL" id="QWLM01000002">
    <property type="protein sequence ID" value="RHW47486.1"/>
    <property type="molecule type" value="Genomic_DNA"/>
</dbReference>
<dbReference type="Pfam" id="PF00248">
    <property type="entry name" value="Aldo_ket_red"/>
    <property type="match status" value="1"/>
</dbReference>
<proteinExistence type="predicted"/>
<dbReference type="GO" id="GO:0005829">
    <property type="term" value="C:cytosol"/>
    <property type="evidence" value="ECO:0007669"/>
    <property type="project" value="TreeGrafter"/>
</dbReference>
<dbReference type="PANTHER" id="PTHR43364">
    <property type="entry name" value="NADH-SPECIFIC METHYLGLYOXAL REDUCTASE-RELATED"/>
    <property type="match status" value="1"/>
</dbReference>
<dbReference type="InterPro" id="IPR036812">
    <property type="entry name" value="NAD(P)_OxRdtase_dom_sf"/>
</dbReference>
<dbReference type="PANTHER" id="PTHR43364:SF18">
    <property type="entry name" value="OXIDOREDUCTASE"/>
    <property type="match status" value="1"/>
</dbReference>
<sequence length="330" mass="34445">MAVSSLTHLHDDRPHVDVATLGASGARVSRVVLGVSGWGGSVDAERGAEVVDTYRDAGGFTLEVGDTDGGVAEELLGEIVGGRHARDEVFLIARSGRGSHSVPVPGSSGDTSRRALMAGLDASLARLGTEHLDLWLVDGFDGVTPSAEVAETMEWALTSGRATYVGVGDVPAWRAVDLSHELATRRIRLAAHATEYSLLERSADTDVVDAARTRGHGVLGGSALAGGALTGKYRHGTPADSRRAAGVVPLQPRHFGASARSVVESLATAAEGLGVHPSELALAWQLRQEGLDALMVGARTPAQMRVLLRAGQLVVPDEILAVLDEVSRTR</sequence>
<dbReference type="Gene3D" id="3.20.20.100">
    <property type="entry name" value="NADP-dependent oxidoreductase domain"/>
    <property type="match status" value="1"/>
</dbReference>
<dbReference type="Proteomes" id="UP000285376">
    <property type="component" value="Unassembled WGS sequence"/>
</dbReference>
<dbReference type="InterPro" id="IPR050523">
    <property type="entry name" value="AKR_Detox_Biosynth"/>
</dbReference>
<dbReference type="SUPFAM" id="SSF51430">
    <property type="entry name" value="NAD(P)-linked oxidoreductase"/>
    <property type="match status" value="1"/>
</dbReference>
<comment type="caution">
    <text evidence="2">The sequence shown here is derived from an EMBL/GenBank/DDBJ whole genome shotgun (WGS) entry which is preliminary data.</text>
</comment>
<gene>
    <name evidence="2" type="ORF">D1832_01920</name>
</gene>